<dbReference type="EMBL" id="AAXW01000047">
    <property type="protein sequence ID" value="EAZ89337.1"/>
    <property type="molecule type" value="Genomic_DNA"/>
</dbReference>
<dbReference type="AlphaFoldDB" id="A3IW26"/>
<evidence type="ECO:0000259" key="3">
    <source>
        <dbReference type="PROSITE" id="PS50914"/>
    </source>
</evidence>
<dbReference type="Gene3D" id="3.30.1340.30">
    <property type="match status" value="1"/>
</dbReference>
<sequence>MKRLMVLAVVTSFSLLGLIACSVPNENSDNRNNSNVIPGDKETIRENQLESDVRARKQREDLSGDEDSQDGSIVADNQLRQTVQNELDQQLPGNKLEVSSENGTVTISGEANSAEEMERVKSITNNVEGVRRVNLKARTVSQNPVN</sequence>
<dbReference type="PROSITE" id="PS51257">
    <property type="entry name" value="PROKAR_LIPOPROTEIN"/>
    <property type="match status" value="1"/>
</dbReference>
<feature type="signal peptide" evidence="2">
    <location>
        <begin position="1"/>
        <end position="22"/>
    </location>
</feature>
<proteinExistence type="predicted"/>
<gene>
    <name evidence="4" type="ORF">CY0110_20545</name>
</gene>
<evidence type="ECO:0000256" key="2">
    <source>
        <dbReference type="SAM" id="SignalP"/>
    </source>
</evidence>
<feature type="region of interest" description="Disordered" evidence="1">
    <location>
        <begin position="24"/>
        <end position="75"/>
    </location>
</feature>
<feature type="compositionally biased region" description="Low complexity" evidence="1">
    <location>
        <begin position="24"/>
        <end position="35"/>
    </location>
</feature>
<dbReference type="PROSITE" id="PS50914">
    <property type="entry name" value="BON"/>
    <property type="match status" value="1"/>
</dbReference>
<reference evidence="4 5" key="1">
    <citation type="submission" date="2007-03" db="EMBL/GenBank/DDBJ databases">
        <authorList>
            <person name="Stal L."/>
            <person name="Ferriera S."/>
            <person name="Johnson J."/>
            <person name="Kravitz S."/>
            <person name="Beeson K."/>
            <person name="Sutton G."/>
            <person name="Rogers Y.-H."/>
            <person name="Friedman R."/>
            <person name="Frazier M."/>
            <person name="Venter J.C."/>
        </authorList>
    </citation>
    <scope>NUCLEOTIDE SEQUENCE [LARGE SCALE GENOMIC DNA]</scope>
    <source>
        <strain evidence="4 5">CCY0110</strain>
    </source>
</reference>
<protein>
    <submittedName>
        <fullName evidence="4">Transport-associated protein</fullName>
    </submittedName>
</protein>
<evidence type="ECO:0000256" key="1">
    <source>
        <dbReference type="SAM" id="MobiDB-lite"/>
    </source>
</evidence>
<feature type="chain" id="PRO_5002654196" evidence="2">
    <location>
        <begin position="23"/>
        <end position="146"/>
    </location>
</feature>
<evidence type="ECO:0000313" key="5">
    <source>
        <dbReference type="Proteomes" id="UP000003781"/>
    </source>
</evidence>
<organism evidence="4 5">
    <name type="scientific">Crocosphaera chwakensis CCY0110</name>
    <dbReference type="NCBI Taxonomy" id="391612"/>
    <lineage>
        <taxon>Bacteria</taxon>
        <taxon>Bacillati</taxon>
        <taxon>Cyanobacteriota</taxon>
        <taxon>Cyanophyceae</taxon>
        <taxon>Oscillatoriophycideae</taxon>
        <taxon>Chroococcales</taxon>
        <taxon>Aphanothecaceae</taxon>
        <taxon>Crocosphaera</taxon>
        <taxon>Crocosphaera chwakensis</taxon>
    </lineage>
</organism>
<dbReference type="eggNOG" id="COG2823">
    <property type="taxonomic scope" value="Bacteria"/>
</dbReference>
<dbReference type="InterPro" id="IPR007055">
    <property type="entry name" value="BON_dom"/>
</dbReference>
<keyword evidence="5" id="KW-1185">Reference proteome</keyword>
<name>A3IW26_9CHRO</name>
<feature type="domain" description="BON" evidence="3">
    <location>
        <begin position="75"/>
        <end position="142"/>
    </location>
</feature>
<accession>A3IW26</accession>
<dbReference type="Proteomes" id="UP000003781">
    <property type="component" value="Unassembled WGS sequence"/>
</dbReference>
<dbReference type="Pfam" id="PF04972">
    <property type="entry name" value="BON"/>
    <property type="match status" value="1"/>
</dbReference>
<feature type="compositionally biased region" description="Basic and acidic residues" evidence="1">
    <location>
        <begin position="39"/>
        <end position="62"/>
    </location>
</feature>
<comment type="caution">
    <text evidence="4">The sequence shown here is derived from an EMBL/GenBank/DDBJ whole genome shotgun (WGS) entry which is preliminary data.</text>
</comment>
<evidence type="ECO:0000313" key="4">
    <source>
        <dbReference type="EMBL" id="EAZ89337.1"/>
    </source>
</evidence>
<keyword evidence="2" id="KW-0732">Signal</keyword>